<gene>
    <name evidence="2" type="ORF">Tci_591148</name>
</gene>
<feature type="compositionally biased region" description="Basic and acidic residues" evidence="1">
    <location>
        <begin position="53"/>
        <end position="62"/>
    </location>
</feature>
<feature type="region of interest" description="Disordered" evidence="1">
    <location>
        <begin position="1"/>
        <end position="26"/>
    </location>
</feature>
<feature type="compositionally biased region" description="Polar residues" evidence="1">
    <location>
        <begin position="63"/>
        <end position="72"/>
    </location>
</feature>
<reference evidence="2" key="1">
    <citation type="journal article" date="2019" name="Sci. Rep.">
        <title>Draft genome of Tanacetum cinerariifolium, the natural source of mosquito coil.</title>
        <authorList>
            <person name="Yamashiro T."/>
            <person name="Shiraishi A."/>
            <person name="Satake H."/>
            <person name="Nakayama K."/>
        </authorList>
    </citation>
    <scope>NUCLEOTIDE SEQUENCE</scope>
</reference>
<name>A0A699JAH2_TANCI</name>
<proteinExistence type="predicted"/>
<dbReference type="CDD" id="cd09272">
    <property type="entry name" value="RNase_HI_RT_Ty1"/>
    <property type="match status" value="1"/>
</dbReference>
<feature type="region of interest" description="Disordered" evidence="1">
    <location>
        <begin position="53"/>
        <end position="72"/>
    </location>
</feature>
<organism evidence="2">
    <name type="scientific">Tanacetum cinerariifolium</name>
    <name type="common">Dalmatian daisy</name>
    <name type="synonym">Chrysanthemum cinerariifolium</name>
    <dbReference type="NCBI Taxonomy" id="118510"/>
    <lineage>
        <taxon>Eukaryota</taxon>
        <taxon>Viridiplantae</taxon>
        <taxon>Streptophyta</taxon>
        <taxon>Embryophyta</taxon>
        <taxon>Tracheophyta</taxon>
        <taxon>Spermatophyta</taxon>
        <taxon>Magnoliopsida</taxon>
        <taxon>eudicotyledons</taxon>
        <taxon>Gunneridae</taxon>
        <taxon>Pentapetalae</taxon>
        <taxon>asterids</taxon>
        <taxon>campanulids</taxon>
        <taxon>Asterales</taxon>
        <taxon>Asteraceae</taxon>
        <taxon>Asteroideae</taxon>
        <taxon>Anthemideae</taxon>
        <taxon>Anthemidinae</taxon>
        <taxon>Tanacetum</taxon>
    </lineage>
</organism>
<dbReference type="PANTHER" id="PTHR11439">
    <property type="entry name" value="GAG-POL-RELATED RETROTRANSPOSON"/>
    <property type="match status" value="1"/>
</dbReference>
<protein>
    <submittedName>
        <fullName evidence="2">Retrovirus-related Pol polyprotein from transposon TNT 1-94</fullName>
    </submittedName>
</protein>
<dbReference type="EMBL" id="BKCJ010383217">
    <property type="protein sequence ID" value="GFA19176.1"/>
    <property type="molecule type" value="Genomic_DNA"/>
</dbReference>
<comment type="caution">
    <text evidence="2">The sequence shown here is derived from an EMBL/GenBank/DDBJ whole genome shotgun (WGS) entry which is preliminary data.</text>
</comment>
<feature type="compositionally biased region" description="Polar residues" evidence="1">
    <location>
        <begin position="8"/>
        <end position="19"/>
    </location>
</feature>
<dbReference type="AlphaFoldDB" id="A0A699JAH2"/>
<evidence type="ECO:0000256" key="1">
    <source>
        <dbReference type="SAM" id="MobiDB-lite"/>
    </source>
</evidence>
<feature type="non-terminal residue" evidence="2">
    <location>
        <position position="1"/>
    </location>
</feature>
<evidence type="ECO:0000313" key="2">
    <source>
        <dbReference type="EMBL" id="GFA19176.1"/>
    </source>
</evidence>
<accession>A0A699JAH2</accession>
<dbReference type="PANTHER" id="PTHR11439:SF495">
    <property type="entry name" value="REVERSE TRANSCRIPTASE, RNA-DEPENDENT DNA POLYMERASE-RELATED"/>
    <property type="match status" value="1"/>
</dbReference>
<sequence length="443" mass="50688">GIDDVPNGSGSIPTASTPAKEQVPTCSDVVPTASPVFATATVVTPYKKRKGKEVMVDSETPKNQKVQKQMDAQVSRELEERLEREDQRKVEQIARDTEIARIHAEEELQSWKVKDFKGMTFEEVEAKFNSVWKQIEDFIHMGSKEEAERIKRKGLKLEQESAKKQKTSEEFTKKQSLLMKSLKRREGILFKEGSSTCDDLLQASSGKLFSDGKVVITLEDLDLSFQQIGSLMYVTSSRPNIMFATCMCVRYQANPNEHHVSAIKRIFRYLKGTINLGLWYPKDYGFDLTTYLDADHARCPLDRKSTFGSVQFLGDKLVCWSSKKQNYVSISIAESEYVAVSSCCAQVLWMRTQLMDYGFFYDKVPIYCDSKSVIAISCNLVQHSRTKHIDVRYHFIKDHVEKGTIELYFVGTEYQLADLFMKSLPEARFKFLVEKLGMMSRET</sequence>